<dbReference type="InterPro" id="IPR032066">
    <property type="entry name" value="GP3_package"/>
</dbReference>
<gene>
    <name evidence="1" type="ORF">BS297_15715</name>
</gene>
<organism evidence="1 2">
    <name type="scientific">Rhodococcus erythropolis</name>
    <name type="common">Arthrobacter picolinophilus</name>
    <dbReference type="NCBI Taxonomy" id="1833"/>
    <lineage>
        <taxon>Bacteria</taxon>
        <taxon>Bacillati</taxon>
        <taxon>Actinomycetota</taxon>
        <taxon>Actinomycetes</taxon>
        <taxon>Mycobacteriales</taxon>
        <taxon>Nocardiaceae</taxon>
        <taxon>Rhodococcus</taxon>
        <taxon>Rhodococcus erythropolis group</taxon>
    </lineage>
</organism>
<proteinExistence type="predicted"/>
<dbReference type="Gene3D" id="1.10.132.80">
    <property type="match status" value="1"/>
</dbReference>
<dbReference type="Proteomes" id="UP000325576">
    <property type="component" value="Unassembled WGS sequence"/>
</dbReference>
<dbReference type="EMBL" id="MRBO01000442">
    <property type="protein sequence ID" value="KAB2584386.1"/>
    <property type="molecule type" value="Genomic_DNA"/>
</dbReference>
<sequence>MEEQTPQEEKNKGGRPLKFKSVEELDLAIQNYFAECDPHTTKALVETGRDGQDNMLFHARTILTEQKPYTVSGLARALGIDRDTLVNYKKRDEYFGSVSAAYARCHEYAESQLYGRSATGAAFSLKNNWGWKDRQELTGAEGAPLMPIGLDSAILARMQDRGETPPVTTEDSGE</sequence>
<dbReference type="Pfam" id="PF16677">
    <property type="entry name" value="GP3_package"/>
    <property type="match status" value="1"/>
</dbReference>
<protein>
    <submittedName>
        <fullName evidence="1">Uncharacterized protein</fullName>
    </submittedName>
</protein>
<evidence type="ECO:0000313" key="1">
    <source>
        <dbReference type="EMBL" id="KAB2584386.1"/>
    </source>
</evidence>
<comment type="caution">
    <text evidence="1">The sequence shown here is derived from an EMBL/GenBank/DDBJ whole genome shotgun (WGS) entry which is preliminary data.</text>
</comment>
<accession>A0A0C2ZVC0</accession>
<evidence type="ECO:0000313" key="2">
    <source>
        <dbReference type="Proteomes" id="UP000325576"/>
    </source>
</evidence>
<reference evidence="1 2" key="1">
    <citation type="journal article" date="2017" name="Poromechanics V (2013)">
        <title>Genomic Characterization of the Arsenic-Tolerant Actinobacterium, &lt;i&gt;Rhodococcus erythropolis&lt;/i&gt; S43.</title>
        <authorList>
            <person name="Retamal-Morales G."/>
            <person name="Mehnert M."/>
            <person name="Schwabe R."/>
            <person name="Tischler D."/>
            <person name="Schloemann M."/>
            <person name="Levican G.J."/>
        </authorList>
    </citation>
    <scope>NUCLEOTIDE SEQUENCE [LARGE SCALE GENOMIC DNA]</scope>
    <source>
        <strain evidence="1 2">S43</strain>
    </source>
</reference>
<name>A0A0C2ZVC0_RHOER</name>
<dbReference type="AlphaFoldDB" id="A0A0C2ZVC0"/>